<gene>
    <name evidence="5" type="ORF">SAMN05444171_4446</name>
</gene>
<proteinExistence type="inferred from homology"/>
<dbReference type="PANTHER" id="PTHR30024">
    <property type="entry name" value="ALIPHATIC SULFONATES-BINDING PROTEIN-RELATED"/>
    <property type="match status" value="1"/>
</dbReference>
<feature type="signal peptide" evidence="4">
    <location>
        <begin position="1"/>
        <end position="25"/>
    </location>
</feature>
<dbReference type="SUPFAM" id="SSF53850">
    <property type="entry name" value="Periplasmic binding protein-like II"/>
    <property type="match status" value="1"/>
</dbReference>
<evidence type="ECO:0000313" key="5">
    <source>
        <dbReference type="EMBL" id="SED55828.1"/>
    </source>
</evidence>
<dbReference type="GO" id="GO:0042597">
    <property type="term" value="C:periplasmic space"/>
    <property type="evidence" value="ECO:0007669"/>
    <property type="project" value="UniProtKB-SubCell"/>
</dbReference>
<organism evidence="5 6">
    <name type="scientific">Bradyrhizobium lablabi</name>
    <dbReference type="NCBI Taxonomy" id="722472"/>
    <lineage>
        <taxon>Bacteria</taxon>
        <taxon>Pseudomonadati</taxon>
        <taxon>Pseudomonadota</taxon>
        <taxon>Alphaproteobacteria</taxon>
        <taxon>Hyphomicrobiales</taxon>
        <taxon>Nitrobacteraceae</taxon>
        <taxon>Bradyrhizobium</taxon>
    </lineage>
</organism>
<dbReference type="PANTHER" id="PTHR30024:SF47">
    <property type="entry name" value="TAURINE-BINDING PERIPLASMIC PROTEIN"/>
    <property type="match status" value="1"/>
</dbReference>
<comment type="similarity">
    <text evidence="2">Belongs to the bacterial solute-binding protein SsuA/TauA family.</text>
</comment>
<evidence type="ECO:0000256" key="3">
    <source>
        <dbReference type="ARBA" id="ARBA00022729"/>
    </source>
</evidence>
<evidence type="ECO:0000256" key="4">
    <source>
        <dbReference type="SAM" id="SignalP"/>
    </source>
</evidence>
<feature type="chain" id="PRO_5030031756" evidence="4">
    <location>
        <begin position="26"/>
        <end position="337"/>
    </location>
</feature>
<accession>A0A1M7BHX2</accession>
<evidence type="ECO:0000313" key="6">
    <source>
        <dbReference type="Proteomes" id="UP000183208"/>
    </source>
</evidence>
<dbReference type="Proteomes" id="UP000183208">
    <property type="component" value="Unassembled WGS sequence"/>
</dbReference>
<dbReference type="AlphaFoldDB" id="A0A1M7BHX2"/>
<dbReference type="EMBL" id="FNTI01000001">
    <property type="protein sequence ID" value="SED55828.1"/>
    <property type="molecule type" value="Genomic_DNA"/>
</dbReference>
<comment type="subcellular location">
    <subcellularLocation>
        <location evidence="1">Periplasm</location>
    </subcellularLocation>
</comment>
<keyword evidence="3 4" id="KW-0732">Signal</keyword>
<dbReference type="RefSeq" id="WP_074823451.1">
    <property type="nucleotide sequence ID" value="NZ_FNTI01000001.1"/>
</dbReference>
<sequence>MRKLLAAAAVAAISVLSLSAAPALAQTPIKIMVGGIDKQIYLPAKLAAQLGFFKEQGLDVELFNSTSGSQAATALLAREVQGVVGFYDHTIDLQSKGKFITSVVQFAVAPGEVVLVKAADADKLKDPANWKGQALGVTGLGSATDFLTRALAAKAGLKPQDYTLVPVGAGDTFLAGMQQGKIVSGMTTEPTVARAVKTGTAKVGIDLRTPEATRAALGGDYPAACLYMDRAWMEANKETAQKVVNVMVKTLKWMNSHSPEEIAAQMPKDYYAGDLELYVQGLREGRAQYSPDGMMPQGAPESVLKVLSSFSPNVQGKTIDLSKTYTTEFVVKANATH</sequence>
<dbReference type="Gene3D" id="3.40.190.10">
    <property type="entry name" value="Periplasmic binding protein-like II"/>
    <property type="match status" value="2"/>
</dbReference>
<dbReference type="Pfam" id="PF13379">
    <property type="entry name" value="NMT1_2"/>
    <property type="match status" value="1"/>
</dbReference>
<evidence type="ECO:0000256" key="2">
    <source>
        <dbReference type="ARBA" id="ARBA00010742"/>
    </source>
</evidence>
<protein>
    <submittedName>
        <fullName evidence="5">NitT/TauT family transport system substrate-binding protein</fullName>
    </submittedName>
</protein>
<dbReference type="OrthoDB" id="9806288at2"/>
<dbReference type="GO" id="GO:0042918">
    <property type="term" value="P:alkanesulfonate transmembrane transport"/>
    <property type="evidence" value="ECO:0007669"/>
    <property type="project" value="TreeGrafter"/>
</dbReference>
<reference evidence="5 6" key="1">
    <citation type="submission" date="2016-10" db="EMBL/GenBank/DDBJ databases">
        <authorList>
            <person name="de Groot N.N."/>
        </authorList>
    </citation>
    <scope>NUCLEOTIDE SEQUENCE [LARGE SCALE GENOMIC DNA]</scope>
    <source>
        <strain evidence="5 6">GAS522</strain>
    </source>
</reference>
<evidence type="ECO:0000256" key="1">
    <source>
        <dbReference type="ARBA" id="ARBA00004418"/>
    </source>
</evidence>
<name>A0A1M7BHX2_9BRAD</name>